<keyword evidence="1" id="KW-0472">Membrane</keyword>
<keyword evidence="1" id="KW-0812">Transmembrane</keyword>
<dbReference type="EMBL" id="JAPFFF010000007">
    <property type="protein sequence ID" value="KAK8885882.1"/>
    <property type="molecule type" value="Genomic_DNA"/>
</dbReference>
<gene>
    <name evidence="2" type="ORF">M9Y10_041339</name>
</gene>
<feature type="transmembrane region" description="Helical" evidence="1">
    <location>
        <begin position="180"/>
        <end position="202"/>
    </location>
</feature>
<feature type="transmembrane region" description="Helical" evidence="1">
    <location>
        <begin position="839"/>
        <end position="864"/>
    </location>
</feature>
<proteinExistence type="predicted"/>
<feature type="transmembrane region" description="Helical" evidence="1">
    <location>
        <begin position="640"/>
        <end position="662"/>
    </location>
</feature>
<evidence type="ECO:0008006" key="4">
    <source>
        <dbReference type="Google" id="ProtNLM"/>
    </source>
</evidence>
<evidence type="ECO:0000313" key="2">
    <source>
        <dbReference type="EMBL" id="KAK8885882.1"/>
    </source>
</evidence>
<dbReference type="Proteomes" id="UP001470230">
    <property type="component" value="Unassembled WGS sequence"/>
</dbReference>
<comment type="caution">
    <text evidence="2">The sequence shown here is derived from an EMBL/GenBank/DDBJ whole genome shotgun (WGS) entry which is preliminary data.</text>
</comment>
<feature type="transmembrane region" description="Helical" evidence="1">
    <location>
        <begin position="400"/>
        <end position="423"/>
    </location>
</feature>
<reference evidence="2 3" key="1">
    <citation type="submission" date="2024-04" db="EMBL/GenBank/DDBJ databases">
        <title>Tritrichomonas musculus Genome.</title>
        <authorList>
            <person name="Alves-Ferreira E."/>
            <person name="Grigg M."/>
            <person name="Lorenzi H."/>
            <person name="Galac M."/>
        </authorList>
    </citation>
    <scope>NUCLEOTIDE SEQUENCE [LARGE SCALE GENOMIC DNA]</scope>
    <source>
        <strain evidence="2 3">EAF2021</strain>
    </source>
</reference>
<feature type="transmembrane region" description="Helical" evidence="1">
    <location>
        <begin position="217"/>
        <end position="237"/>
    </location>
</feature>
<feature type="transmembrane region" description="Helical" evidence="1">
    <location>
        <begin position="913"/>
        <end position="932"/>
    </location>
</feature>
<organism evidence="2 3">
    <name type="scientific">Tritrichomonas musculus</name>
    <dbReference type="NCBI Taxonomy" id="1915356"/>
    <lineage>
        <taxon>Eukaryota</taxon>
        <taxon>Metamonada</taxon>
        <taxon>Parabasalia</taxon>
        <taxon>Tritrichomonadida</taxon>
        <taxon>Tritrichomonadidae</taxon>
        <taxon>Tritrichomonas</taxon>
    </lineage>
</organism>
<keyword evidence="1" id="KW-1133">Transmembrane helix</keyword>
<evidence type="ECO:0000256" key="1">
    <source>
        <dbReference type="SAM" id="Phobius"/>
    </source>
</evidence>
<sequence length="1413" mass="164896">MKSEEGNETFKNGGYHSRKLGFKWRLYIFSSIYRNICLNNYPINFFSEIISIILTSFPLSQPICHYFQNLGDDYDNDNGLKPEQNLAKFKYSIWNTSYILSYISPDAISTNTILIGEIILMAFSLIFFMVCVMYPVLISKFHYLLSFPIHIILFQFFSSCFGFCIYYIARCLSDNLITSIASFFFIIFFFFYYCFFTFLSYIESNSLIRPNNNLFEWFHGGSAFTPFLILLYNVVGYNTERISLLPSRILLYSIQLVISFAVSLTILFKHPYHQYWMNDISSSKHLTVSFYSAVAICMNYLKRRLGTWLLSSIPVICLLIFMIIHFFNEFRRRSALRILNQIDCVENLSIEAIKLGLSSLTNVGQIEMVIKYGFSSGNKVVISPSFIRYCVEEYPESNWLISYIIFLYGTVWGADPISYRFFLHMLSVEKLHMVPELLLFQLIYCYMQCSETISPIIARYLEEYRWSFLIIAQSHKDFWLHASTTTSLRHFSIFAENYAFNFVKNVNNLKNLEAMFPFSPSVMYEKSMFMADFKNDYLISSKCFSKGSKMSSDGSKYIAFKLLSGYESMIRESNAYIDEKEPTEYTFLSLKESHDRAQRKASFFNTNDFYIKRLSNSFSTKPESLPQPVTFFRAETFSMVFTMVLMTIVAIILFFLHFHIQTLLQTEKEHYDYIKRMIRETIFFRQGLAICQYDIMLILMVESRVYENISKKYLREGGETPSSILNDQFFWFVINHLSRTEEDTSKYSIFFQDFSTKIGLPKLYAFNITYENSTFQSLFFNYHRTAIMFIQCRKIPAQVFEIDEFIYTIAALDDIAKQVYQHLSDHIHDYAKGSINRNAAFLIGLPIVDIVLAIAFGLALKIIFMNYLWKIFSIVRTIQPPALKTISVQFDRLLKFQEHHIPKVKTNPFYHPILYYILCLLSFFILPIVYCVKANNEKKIDDKNIISHLPSLPPIDSSINFMYYTFAVIEYLIKINSTLIPYYNASIVQAVFGPDPICVHYLFTSLVEVDEFQYNFYEEMKKADIILVTSLTLFFACLFFVLFIWSSWKYILLMNCINKIFHFINFRSAQTNPVLSQLYNGQSVSNDRVKKFSNDLQTPPTKFDFFLTFFFDENYDIVSHVGYLEKILNSNFYIHDLNSLVNFLINSATIHKGITIDEFFSKKIPTKQLFFSLDEGSEFSMQFNNPLELFIKDESTNFFINKRRRMLQELSVNSDKLASLASLDTKTVVLLIIDQISIENISIILSKAKLYENQGLVKLDSRNNRLVFFISTFLMPNKTGKEATDIMFHFINDFSFILPQVKCAVDFGGPLQLFNTVKSPMAKSRAIGVIFDVLSLFTSSIKIGKFFITKSIADVIGLDNFIEDNDNEYEKENNDNLSESQNTLEFNQFKVTDKIIIQAAELPLNMIEKISNK</sequence>
<feature type="transmembrane region" description="Helical" evidence="1">
    <location>
        <begin position="1025"/>
        <end position="1048"/>
    </location>
</feature>
<keyword evidence="3" id="KW-1185">Reference proteome</keyword>
<name>A0ABR2K4N7_9EUKA</name>
<feature type="transmembrane region" description="Helical" evidence="1">
    <location>
        <begin position="118"/>
        <end position="137"/>
    </location>
</feature>
<feature type="transmembrane region" description="Helical" evidence="1">
    <location>
        <begin position="308"/>
        <end position="327"/>
    </location>
</feature>
<feature type="transmembrane region" description="Helical" evidence="1">
    <location>
        <begin position="249"/>
        <end position="268"/>
    </location>
</feature>
<feature type="transmembrane region" description="Helical" evidence="1">
    <location>
        <begin position="143"/>
        <end position="168"/>
    </location>
</feature>
<accession>A0ABR2K4N7</accession>
<evidence type="ECO:0000313" key="3">
    <source>
        <dbReference type="Proteomes" id="UP001470230"/>
    </source>
</evidence>
<protein>
    <recommendedName>
        <fullName evidence="4">Guanylate cyclase domain-containing protein</fullName>
    </recommendedName>
</protein>